<dbReference type="EMBL" id="CASHTH010000490">
    <property type="protein sequence ID" value="CAI8002656.1"/>
    <property type="molecule type" value="Genomic_DNA"/>
</dbReference>
<dbReference type="PROSITE" id="PS00107">
    <property type="entry name" value="PROTEIN_KINASE_ATP"/>
    <property type="match status" value="1"/>
</dbReference>
<dbReference type="GO" id="GO:0005524">
    <property type="term" value="F:ATP binding"/>
    <property type="evidence" value="ECO:0007669"/>
    <property type="project" value="UniProtKB-UniRule"/>
</dbReference>
<keyword evidence="1" id="KW-0067">ATP-binding</keyword>
<dbReference type="PROSITE" id="PS50011">
    <property type="entry name" value="PROTEIN_KINASE_DOM"/>
    <property type="match status" value="1"/>
</dbReference>
<reference evidence="4" key="1">
    <citation type="submission" date="2023-03" db="EMBL/GenBank/DDBJ databases">
        <authorList>
            <person name="Steffen K."/>
            <person name="Cardenas P."/>
        </authorList>
    </citation>
    <scope>NUCLEOTIDE SEQUENCE</scope>
</reference>
<comment type="caution">
    <text evidence="4">The sequence shown here is derived from an EMBL/GenBank/DDBJ whole genome shotgun (WGS) entry which is preliminary data.</text>
</comment>
<evidence type="ECO:0000313" key="4">
    <source>
        <dbReference type="EMBL" id="CAI8002656.1"/>
    </source>
</evidence>
<evidence type="ECO:0000256" key="2">
    <source>
        <dbReference type="SAM" id="MobiDB-lite"/>
    </source>
</evidence>
<feature type="compositionally biased region" description="Polar residues" evidence="2">
    <location>
        <begin position="184"/>
        <end position="193"/>
    </location>
</feature>
<keyword evidence="1" id="KW-0547">Nucleotide-binding</keyword>
<sequence length="193" mass="21375">MGSRISSLLTGDPNDISLSLRGLYGYQNVVIHTAQVLGSGSYGKVVKATLDKKPCAAKILHRVFIDSQDPGLSDFISRFEQECQILRDLKHPNIVQFLGVVQDPTTNKPILLMELMKGQSDTLSGELANRHTLPCPSEHLPRHSSSSGSPAQEWHPPSRPVQQQHPPECQPPGQGDRLWHVQDRSLQSLHDPQ</sequence>
<keyword evidence="4" id="KW-0418">Kinase</keyword>
<dbReference type="AlphaFoldDB" id="A0AA35R3P0"/>
<accession>A0AA35R3P0</accession>
<protein>
    <submittedName>
        <fullName evidence="4">Serine/threonine-protein kinase GRIK2</fullName>
    </submittedName>
</protein>
<dbReference type="SUPFAM" id="SSF56112">
    <property type="entry name" value="Protein kinase-like (PK-like)"/>
    <property type="match status" value="1"/>
</dbReference>
<dbReference type="Proteomes" id="UP001174909">
    <property type="component" value="Unassembled WGS sequence"/>
</dbReference>
<keyword evidence="5" id="KW-1185">Reference proteome</keyword>
<keyword evidence="4" id="KW-0808">Transferase</keyword>
<feature type="domain" description="Protein kinase" evidence="3">
    <location>
        <begin position="31"/>
        <end position="193"/>
    </location>
</feature>
<gene>
    <name evidence="4" type="ORF">GBAR_LOCUS3442</name>
</gene>
<feature type="region of interest" description="Disordered" evidence="2">
    <location>
        <begin position="123"/>
        <end position="193"/>
    </location>
</feature>
<evidence type="ECO:0000259" key="3">
    <source>
        <dbReference type="PROSITE" id="PS50011"/>
    </source>
</evidence>
<name>A0AA35R3P0_GEOBA</name>
<dbReference type="InterPro" id="IPR011009">
    <property type="entry name" value="Kinase-like_dom_sf"/>
</dbReference>
<dbReference type="InterPro" id="IPR017441">
    <property type="entry name" value="Protein_kinase_ATP_BS"/>
</dbReference>
<dbReference type="PANTHER" id="PTHR44329">
    <property type="entry name" value="SERINE/THREONINE-PROTEIN KINASE TNNI3K-RELATED"/>
    <property type="match status" value="1"/>
</dbReference>
<dbReference type="InterPro" id="IPR051681">
    <property type="entry name" value="Ser/Thr_Kinases-Pseudokinases"/>
</dbReference>
<feature type="binding site" evidence="1">
    <location>
        <position position="58"/>
    </location>
    <ligand>
        <name>ATP</name>
        <dbReference type="ChEBI" id="CHEBI:30616"/>
    </ligand>
</feature>
<evidence type="ECO:0000256" key="1">
    <source>
        <dbReference type="PROSITE-ProRule" id="PRU10141"/>
    </source>
</evidence>
<proteinExistence type="predicted"/>
<dbReference type="Gene3D" id="3.30.200.20">
    <property type="entry name" value="Phosphorylase Kinase, domain 1"/>
    <property type="match status" value="1"/>
</dbReference>
<dbReference type="Pfam" id="PF00069">
    <property type="entry name" value="Pkinase"/>
    <property type="match status" value="1"/>
</dbReference>
<dbReference type="InterPro" id="IPR000719">
    <property type="entry name" value="Prot_kinase_dom"/>
</dbReference>
<dbReference type="GO" id="GO:0004674">
    <property type="term" value="F:protein serine/threonine kinase activity"/>
    <property type="evidence" value="ECO:0007669"/>
    <property type="project" value="TreeGrafter"/>
</dbReference>
<organism evidence="4 5">
    <name type="scientific">Geodia barretti</name>
    <name type="common">Barrett's horny sponge</name>
    <dbReference type="NCBI Taxonomy" id="519541"/>
    <lineage>
        <taxon>Eukaryota</taxon>
        <taxon>Metazoa</taxon>
        <taxon>Porifera</taxon>
        <taxon>Demospongiae</taxon>
        <taxon>Heteroscleromorpha</taxon>
        <taxon>Tetractinellida</taxon>
        <taxon>Astrophorina</taxon>
        <taxon>Geodiidae</taxon>
        <taxon>Geodia</taxon>
    </lineage>
</organism>
<evidence type="ECO:0000313" key="5">
    <source>
        <dbReference type="Proteomes" id="UP001174909"/>
    </source>
</evidence>